<feature type="domain" description="GBF-interacting protein 1 N-terminal" evidence="2">
    <location>
        <begin position="11"/>
        <end position="70"/>
    </location>
</feature>
<evidence type="ECO:0000313" key="4">
    <source>
        <dbReference type="Proteomes" id="UP001141253"/>
    </source>
</evidence>
<feature type="compositionally biased region" description="Low complexity" evidence="1">
    <location>
        <begin position="209"/>
        <end position="229"/>
    </location>
</feature>
<dbReference type="PANTHER" id="PTHR46775">
    <property type="entry name" value="FLOCCULATION PROTEIN (DUF1296)"/>
    <property type="match status" value="1"/>
</dbReference>
<dbReference type="InterPro" id="IPR009060">
    <property type="entry name" value="UBA-like_sf"/>
</dbReference>
<organism evidence="3 4">
    <name type="scientific">Salix suchowensis</name>
    <dbReference type="NCBI Taxonomy" id="1278906"/>
    <lineage>
        <taxon>Eukaryota</taxon>
        <taxon>Viridiplantae</taxon>
        <taxon>Streptophyta</taxon>
        <taxon>Embryophyta</taxon>
        <taxon>Tracheophyta</taxon>
        <taxon>Spermatophyta</taxon>
        <taxon>Magnoliopsida</taxon>
        <taxon>eudicotyledons</taxon>
        <taxon>Gunneridae</taxon>
        <taxon>Pentapetalae</taxon>
        <taxon>rosids</taxon>
        <taxon>fabids</taxon>
        <taxon>Malpighiales</taxon>
        <taxon>Salicaceae</taxon>
        <taxon>Saliceae</taxon>
        <taxon>Salix</taxon>
    </lineage>
</organism>
<reference evidence="3" key="2">
    <citation type="journal article" date="2023" name="Int. J. Mol. Sci.">
        <title>De Novo Assembly and Annotation of 11 Diverse Shrub Willow (Salix) Genomes Reveals Novel Gene Organization in Sex-Linked Regions.</title>
        <authorList>
            <person name="Hyden B."/>
            <person name="Feng K."/>
            <person name="Yates T.B."/>
            <person name="Jawdy S."/>
            <person name="Cereghino C."/>
            <person name="Smart L.B."/>
            <person name="Muchero W."/>
        </authorList>
    </citation>
    <scope>NUCLEOTIDE SEQUENCE</scope>
    <source>
        <tissue evidence="3">Shoot tip</tissue>
    </source>
</reference>
<comment type="caution">
    <text evidence="3">The sequence shown here is derived from an EMBL/GenBank/DDBJ whole genome shotgun (WGS) entry which is preliminary data.</text>
</comment>
<accession>A0ABQ9ADF7</accession>
<protein>
    <recommendedName>
        <fullName evidence="2">GBF-interacting protein 1 N-terminal domain-containing protein</fullName>
    </recommendedName>
</protein>
<proteinExistence type="predicted"/>
<sequence length="498" mass="52824">MSISGGDSVTIPDNVKKTIQSIREITGKQHSDEDVYSVLQDCSMDPDDTAQKLLYLDTFHEVKRKCDWRKGTQGRGARGGRGNYSDAFGGRNVATRSKNGVVCMTDRSASNSSHFVQKKNNTAANPGTNDLTTTSCDSSTLSNRSSIPRRGPQLPAAASGGGSSALSVKTDAFLPPAACPPAPLQVSVMPSKEQKSTTFFNGLLASNTPTSVSGSISSSSDPISAPSMTRNPGPVCRIKREEGSQPKAAEQNNIQGNKKNSLSKSKAVGKNQLSESLHPSTLSSYNDSLVVRSSANDSHSSEELTESLKTVLTEDAQAKVSSQSPPEPSITNGHVKFPNHFKVPEALKNGLTFGSFESNSGPGKEYINGCLTFGSFDSNSGSETKLSHSIDGDINSTLVELAHSTAENGRPDSNDSGLSPMQVDHSYQPEPPQLVLEKVLISEDNVAPSADSKVVQSEQDEMLLPECHQSPTVQIAPNYGFGIMPSLAGCSPCTIRRA</sequence>
<dbReference type="InterPro" id="IPR044277">
    <property type="entry name" value="GIP1"/>
</dbReference>
<feature type="region of interest" description="Disordered" evidence="1">
    <location>
        <begin position="209"/>
        <end position="282"/>
    </location>
</feature>
<keyword evidence="4" id="KW-1185">Reference proteome</keyword>
<evidence type="ECO:0000259" key="2">
    <source>
        <dbReference type="Pfam" id="PF06972"/>
    </source>
</evidence>
<dbReference type="SUPFAM" id="SSF46934">
    <property type="entry name" value="UBA-like"/>
    <property type="match status" value="1"/>
</dbReference>
<feature type="compositionally biased region" description="Low complexity" evidence="1">
    <location>
        <begin position="128"/>
        <end position="143"/>
    </location>
</feature>
<feature type="region of interest" description="Disordered" evidence="1">
    <location>
        <begin position="404"/>
        <end position="428"/>
    </location>
</feature>
<dbReference type="InterPro" id="IPR009719">
    <property type="entry name" value="GIP1_N"/>
</dbReference>
<dbReference type="Proteomes" id="UP001141253">
    <property type="component" value="Chromosome 11"/>
</dbReference>
<dbReference type="EMBL" id="JAPFFI010000021">
    <property type="protein sequence ID" value="KAJ6333256.1"/>
    <property type="molecule type" value="Genomic_DNA"/>
</dbReference>
<feature type="compositionally biased region" description="Polar residues" evidence="1">
    <location>
        <begin position="109"/>
        <end position="127"/>
    </location>
</feature>
<name>A0ABQ9ADF7_9ROSI</name>
<evidence type="ECO:0000256" key="1">
    <source>
        <dbReference type="SAM" id="MobiDB-lite"/>
    </source>
</evidence>
<evidence type="ECO:0000313" key="3">
    <source>
        <dbReference type="EMBL" id="KAJ6333256.1"/>
    </source>
</evidence>
<feature type="region of interest" description="Disordered" evidence="1">
    <location>
        <begin position="109"/>
        <end position="165"/>
    </location>
</feature>
<feature type="compositionally biased region" description="Polar residues" evidence="1">
    <location>
        <begin position="271"/>
        <end position="282"/>
    </location>
</feature>
<reference evidence="3" key="1">
    <citation type="submission" date="2022-10" db="EMBL/GenBank/DDBJ databases">
        <authorList>
            <person name="Hyden B.L."/>
            <person name="Feng K."/>
            <person name="Yates T."/>
            <person name="Jawdy S."/>
            <person name="Smart L.B."/>
            <person name="Muchero W."/>
        </authorList>
    </citation>
    <scope>NUCLEOTIDE SEQUENCE</scope>
    <source>
        <tissue evidence="3">Shoot tip</tissue>
    </source>
</reference>
<feature type="compositionally biased region" description="Polar residues" evidence="1">
    <location>
        <begin position="250"/>
        <end position="264"/>
    </location>
</feature>
<gene>
    <name evidence="3" type="ORF">OIU77_009175</name>
</gene>
<dbReference type="PANTHER" id="PTHR46775:SF2">
    <property type="entry name" value="GBF-INTERACTING PROTEIN 1-LIKE"/>
    <property type="match status" value="1"/>
</dbReference>
<dbReference type="Pfam" id="PF06972">
    <property type="entry name" value="GIP1_N"/>
    <property type="match status" value="1"/>
</dbReference>